<dbReference type="InterPro" id="IPR007273">
    <property type="entry name" value="SCAMP"/>
</dbReference>
<evidence type="ECO:0000256" key="2">
    <source>
        <dbReference type="ARBA" id="ARBA00022692"/>
    </source>
</evidence>
<organism evidence="7 8">
    <name type="scientific">Geodia barretti</name>
    <name type="common">Barrett's horny sponge</name>
    <dbReference type="NCBI Taxonomy" id="519541"/>
    <lineage>
        <taxon>Eukaryota</taxon>
        <taxon>Metazoa</taxon>
        <taxon>Porifera</taxon>
        <taxon>Demospongiae</taxon>
        <taxon>Heteroscleromorpha</taxon>
        <taxon>Tetractinellida</taxon>
        <taxon>Astrophorina</taxon>
        <taxon>Geodiidae</taxon>
        <taxon>Geodia</taxon>
    </lineage>
</organism>
<dbReference type="EMBL" id="CASHTH010000136">
    <property type="protein sequence ID" value="CAI7992126.1"/>
    <property type="molecule type" value="Genomic_DNA"/>
</dbReference>
<feature type="compositionally biased region" description="Basic residues" evidence="6">
    <location>
        <begin position="71"/>
        <end position="80"/>
    </location>
</feature>
<name>A0AA35QU76_GEOBA</name>
<evidence type="ECO:0000256" key="6">
    <source>
        <dbReference type="SAM" id="MobiDB-lite"/>
    </source>
</evidence>
<feature type="region of interest" description="Disordered" evidence="6">
    <location>
        <begin position="1"/>
        <end position="116"/>
    </location>
</feature>
<protein>
    <recommendedName>
        <fullName evidence="5">Secretory carrier-associated membrane protein</fullName>
        <shortName evidence="5">Secretory carrier membrane protein</shortName>
    </recommendedName>
</protein>
<keyword evidence="3 5" id="KW-1133">Transmembrane helix</keyword>
<evidence type="ECO:0000256" key="3">
    <source>
        <dbReference type="ARBA" id="ARBA00022989"/>
    </source>
</evidence>
<proteinExistence type="inferred from homology"/>
<dbReference type="PANTHER" id="PTHR10687">
    <property type="entry name" value="SECRETORY CARRIER-ASSOCIATED MEMBRANE PROTEIN SCAMP"/>
    <property type="match status" value="1"/>
</dbReference>
<sequence>MAGDFEGNPFASEEGINPFADPAVTQVTEPPPSSGPDEYNPFAEGGKPAKKAEPELPRLPPPPTKSDIKAKNKAAKAAKPKKVEPPPAFVQAKDDKPPAYNSGAGPFANQEQSELEKREAEIAQRERDLQAREKNLERLGPILRENNFPPFPAFCPSPLKPCLYININVEVPPPERWKMWALLGLMIFTWVMLVLNVFISIVGAAVSSDGNRNEYLTTMGVSILYLVLFVPGTLFCWFLPVYHAYRKDSSLAYMWFFFVMLFQVLSYTLNGIGAPNLGACGFFNGAKLFGPDEDQKAAGAMFIIMGLLWIIAVPLAILLIILVHRYYRQSGGSLNRATEEAVTGAAKNKAVRGAVKSGVSAGVKASM</sequence>
<feature type="transmembrane region" description="Helical" evidence="5">
    <location>
        <begin position="218"/>
        <end position="239"/>
    </location>
</feature>
<dbReference type="Proteomes" id="UP001174909">
    <property type="component" value="Unassembled WGS sequence"/>
</dbReference>
<evidence type="ECO:0000313" key="8">
    <source>
        <dbReference type="Proteomes" id="UP001174909"/>
    </source>
</evidence>
<comment type="caution">
    <text evidence="7">The sequence shown here is derived from an EMBL/GenBank/DDBJ whole genome shotgun (WGS) entry which is preliminary data.</text>
</comment>
<feature type="transmembrane region" description="Helical" evidence="5">
    <location>
        <begin position="180"/>
        <end position="206"/>
    </location>
</feature>
<evidence type="ECO:0000256" key="4">
    <source>
        <dbReference type="ARBA" id="ARBA00023136"/>
    </source>
</evidence>
<accession>A0AA35QU76</accession>
<evidence type="ECO:0000313" key="7">
    <source>
        <dbReference type="EMBL" id="CAI7992126.1"/>
    </source>
</evidence>
<dbReference type="SUPFAM" id="SSF103473">
    <property type="entry name" value="MFS general substrate transporter"/>
    <property type="match status" value="1"/>
</dbReference>
<gene>
    <name evidence="7" type="ORF">GBAR_LOCUS930</name>
</gene>
<keyword evidence="2 5" id="KW-0812">Transmembrane</keyword>
<keyword evidence="8" id="KW-1185">Reference proteome</keyword>
<dbReference type="GO" id="GO:0015031">
    <property type="term" value="P:protein transport"/>
    <property type="evidence" value="ECO:0007669"/>
    <property type="project" value="InterPro"/>
</dbReference>
<comment type="similarity">
    <text evidence="5">Belongs to the SCAMP family.</text>
</comment>
<feature type="transmembrane region" description="Helical" evidence="5">
    <location>
        <begin position="297"/>
        <end position="323"/>
    </location>
</feature>
<reference evidence="7" key="1">
    <citation type="submission" date="2023-03" db="EMBL/GenBank/DDBJ databases">
        <authorList>
            <person name="Steffen K."/>
            <person name="Cardenas P."/>
        </authorList>
    </citation>
    <scope>NUCLEOTIDE SEQUENCE</scope>
</reference>
<dbReference type="GO" id="GO:0055038">
    <property type="term" value="C:recycling endosome membrane"/>
    <property type="evidence" value="ECO:0007669"/>
    <property type="project" value="TreeGrafter"/>
</dbReference>
<dbReference type="AlphaFoldDB" id="A0AA35QU76"/>
<keyword evidence="4 5" id="KW-0472">Membrane</keyword>
<dbReference type="GO" id="GO:0032588">
    <property type="term" value="C:trans-Golgi network membrane"/>
    <property type="evidence" value="ECO:0007669"/>
    <property type="project" value="TreeGrafter"/>
</dbReference>
<dbReference type="Pfam" id="PF04144">
    <property type="entry name" value="SCAMP"/>
    <property type="match status" value="1"/>
</dbReference>
<keyword evidence="5" id="KW-0813">Transport</keyword>
<feature type="transmembrane region" description="Helical" evidence="5">
    <location>
        <begin position="251"/>
        <end position="269"/>
    </location>
</feature>
<dbReference type="InterPro" id="IPR036259">
    <property type="entry name" value="MFS_trans_sf"/>
</dbReference>
<evidence type="ECO:0000256" key="1">
    <source>
        <dbReference type="ARBA" id="ARBA00004141"/>
    </source>
</evidence>
<comment type="subcellular location">
    <subcellularLocation>
        <location evidence="1 5">Membrane</location>
        <topology evidence="1 5">Multi-pass membrane protein</topology>
    </subcellularLocation>
</comment>
<dbReference type="PANTHER" id="PTHR10687:SF2">
    <property type="entry name" value="SECRETORY CARRIER-ASSOCIATED MEMBRANE PROTEIN"/>
    <property type="match status" value="1"/>
</dbReference>
<evidence type="ECO:0000256" key="5">
    <source>
        <dbReference type="RuleBase" id="RU363122"/>
    </source>
</evidence>